<feature type="region of interest" description="Disordered" evidence="10">
    <location>
        <begin position="839"/>
        <end position="907"/>
    </location>
</feature>
<protein>
    <submittedName>
        <fullName evidence="14">KNOX2</fullName>
    </submittedName>
</protein>
<comment type="caution">
    <text evidence="14">The sequence shown here is derived from an EMBL/GenBank/DDBJ whole genome shotgun (WGS) entry which is preliminary data.</text>
</comment>
<feature type="domain" description="Homeobox" evidence="11">
    <location>
        <begin position="1704"/>
        <end position="1767"/>
    </location>
</feature>
<keyword evidence="5 8" id="KW-0238">DNA-binding</keyword>
<dbReference type="PANTHER" id="PTHR42648:SF31">
    <property type="entry name" value="RNA-DIRECTED DNA POLYMERASE"/>
    <property type="match status" value="1"/>
</dbReference>
<dbReference type="GO" id="GO:0003677">
    <property type="term" value="F:DNA binding"/>
    <property type="evidence" value="ECO:0007669"/>
    <property type="project" value="UniProtKB-UniRule"/>
</dbReference>
<evidence type="ECO:0000256" key="9">
    <source>
        <dbReference type="PROSITE-ProRule" id="PRU00559"/>
    </source>
</evidence>
<name>A0A8T2BZ97_9BRAS</name>
<evidence type="ECO:0000259" key="13">
    <source>
        <dbReference type="PROSITE" id="PS51213"/>
    </source>
</evidence>
<dbReference type="PROSITE" id="PS50994">
    <property type="entry name" value="INTEGRASE"/>
    <property type="match status" value="1"/>
</dbReference>
<dbReference type="FunFam" id="1.10.10.60:FF:000076">
    <property type="entry name" value="Homeobox protein knotted-1-like 2"/>
    <property type="match status" value="1"/>
</dbReference>
<comment type="similarity">
    <text evidence="9">Belongs to the TALE/KNOX homeobox family.</text>
</comment>
<evidence type="ECO:0000256" key="8">
    <source>
        <dbReference type="PROSITE-ProRule" id="PRU00108"/>
    </source>
</evidence>
<feature type="domain" description="ELK" evidence="13">
    <location>
        <begin position="1684"/>
        <end position="1704"/>
    </location>
</feature>
<accession>A0A8T2BZ97</accession>
<gene>
    <name evidence="14" type="ORF">ISN45_Aa01g015950</name>
</gene>
<evidence type="ECO:0000313" key="15">
    <source>
        <dbReference type="Proteomes" id="UP000694240"/>
    </source>
</evidence>
<dbReference type="InterPro" id="IPR054722">
    <property type="entry name" value="PolX-like_BBD"/>
</dbReference>
<keyword evidence="4" id="KW-0378">Hydrolase</keyword>
<dbReference type="GO" id="GO:0009888">
    <property type="term" value="P:tissue development"/>
    <property type="evidence" value="ECO:0007669"/>
    <property type="project" value="UniProtKB-ARBA"/>
</dbReference>
<dbReference type="Pfam" id="PF22936">
    <property type="entry name" value="Pol_BBD"/>
    <property type="match status" value="1"/>
</dbReference>
<dbReference type="Proteomes" id="UP000694240">
    <property type="component" value="Chromosome 6"/>
</dbReference>
<dbReference type="InterPro" id="IPR013103">
    <property type="entry name" value="RVT_2"/>
</dbReference>
<keyword evidence="2" id="KW-0645">Protease</keyword>
<evidence type="ECO:0000256" key="2">
    <source>
        <dbReference type="ARBA" id="ARBA00022670"/>
    </source>
</evidence>
<dbReference type="SMART" id="SM00389">
    <property type="entry name" value="HOX"/>
    <property type="match status" value="1"/>
</dbReference>
<feature type="region of interest" description="Disordered" evidence="10">
    <location>
        <begin position="314"/>
        <end position="344"/>
    </location>
</feature>
<dbReference type="Pfam" id="PF03789">
    <property type="entry name" value="ELK"/>
    <property type="match status" value="1"/>
</dbReference>
<dbReference type="GO" id="GO:0006508">
    <property type="term" value="P:proteolysis"/>
    <property type="evidence" value="ECO:0007669"/>
    <property type="project" value="UniProtKB-KW"/>
</dbReference>
<dbReference type="SMART" id="SM01188">
    <property type="entry name" value="ELK"/>
    <property type="match status" value="1"/>
</dbReference>
<dbReference type="Pfam" id="PF25597">
    <property type="entry name" value="SH3_retrovirus"/>
    <property type="match status" value="1"/>
</dbReference>
<dbReference type="InterPro" id="IPR008422">
    <property type="entry name" value="KN_HD"/>
</dbReference>
<feature type="compositionally biased region" description="Low complexity" evidence="10">
    <location>
        <begin position="873"/>
        <end position="903"/>
    </location>
</feature>
<evidence type="ECO:0000256" key="10">
    <source>
        <dbReference type="SAM" id="MobiDB-lite"/>
    </source>
</evidence>
<comment type="subcellular location">
    <subcellularLocation>
        <location evidence="1 8">Nucleus</location>
    </subcellularLocation>
</comment>
<evidence type="ECO:0000313" key="14">
    <source>
        <dbReference type="EMBL" id="KAG7592737.1"/>
    </source>
</evidence>
<dbReference type="CDD" id="cd00086">
    <property type="entry name" value="homeodomain"/>
    <property type="match status" value="1"/>
</dbReference>
<keyword evidence="6 8" id="KW-0371">Homeobox</keyword>
<reference evidence="14 15" key="1">
    <citation type="submission" date="2020-12" db="EMBL/GenBank/DDBJ databases">
        <title>Concerted genomic and epigenomic changes stabilize Arabidopsis allopolyploids.</title>
        <authorList>
            <person name="Chen Z."/>
        </authorList>
    </citation>
    <scope>NUCLEOTIDE SEQUENCE [LARGE SCALE GENOMIC DNA]</scope>
    <source>
        <strain evidence="14">Allo738</strain>
        <tissue evidence="14">Leaf</tissue>
    </source>
</reference>
<dbReference type="InterPro" id="IPR005539">
    <property type="entry name" value="ELK_dom"/>
</dbReference>
<keyword evidence="7 8" id="KW-0539">Nucleus</keyword>
<dbReference type="PROSITE" id="PS00027">
    <property type="entry name" value="HOMEOBOX_1"/>
    <property type="match status" value="1"/>
</dbReference>
<evidence type="ECO:0000256" key="1">
    <source>
        <dbReference type="ARBA" id="ARBA00004123"/>
    </source>
</evidence>
<dbReference type="GO" id="GO:0008233">
    <property type="term" value="F:peptidase activity"/>
    <property type="evidence" value="ECO:0007669"/>
    <property type="project" value="UniProtKB-KW"/>
</dbReference>
<dbReference type="PROSITE" id="PS50071">
    <property type="entry name" value="HOMEOBOX_2"/>
    <property type="match status" value="1"/>
</dbReference>
<dbReference type="PROSITE" id="PS51213">
    <property type="entry name" value="ELK"/>
    <property type="match status" value="1"/>
</dbReference>
<dbReference type="InterPro" id="IPR005540">
    <property type="entry name" value="KNOX1"/>
</dbReference>
<dbReference type="GO" id="GO:0005634">
    <property type="term" value="C:nucleus"/>
    <property type="evidence" value="ECO:0007669"/>
    <property type="project" value="UniProtKB-SubCell"/>
</dbReference>
<feature type="DNA-binding region" description="Homeobox; TALE-type" evidence="8">
    <location>
        <begin position="1705"/>
        <end position="1768"/>
    </location>
</feature>
<feature type="domain" description="Integrase catalytic" evidence="12">
    <location>
        <begin position="574"/>
        <end position="740"/>
    </location>
</feature>
<evidence type="ECO:0000259" key="11">
    <source>
        <dbReference type="PROSITE" id="PS50071"/>
    </source>
</evidence>
<dbReference type="Pfam" id="PF05920">
    <property type="entry name" value="Homeobox_KN"/>
    <property type="match status" value="1"/>
</dbReference>
<dbReference type="InterPro" id="IPR017970">
    <property type="entry name" value="Homeobox_CS"/>
</dbReference>
<dbReference type="Pfam" id="PF03791">
    <property type="entry name" value="KNOX2"/>
    <property type="match status" value="1"/>
</dbReference>
<dbReference type="EMBL" id="JAEFBK010000006">
    <property type="protein sequence ID" value="KAG7592737.1"/>
    <property type="molecule type" value="Genomic_DNA"/>
</dbReference>
<keyword evidence="15" id="KW-1185">Reference proteome</keyword>
<dbReference type="GO" id="GO:0015074">
    <property type="term" value="P:DNA integration"/>
    <property type="evidence" value="ECO:0007669"/>
    <property type="project" value="InterPro"/>
</dbReference>
<proteinExistence type="inferred from homology"/>
<feature type="region of interest" description="Disordered" evidence="10">
    <location>
        <begin position="1655"/>
        <end position="1677"/>
    </location>
</feature>
<dbReference type="PANTHER" id="PTHR42648">
    <property type="entry name" value="TRANSPOSASE, PUTATIVE-RELATED"/>
    <property type="match status" value="1"/>
</dbReference>
<dbReference type="Pfam" id="PF07727">
    <property type="entry name" value="RVT_2"/>
    <property type="match status" value="1"/>
</dbReference>
<keyword evidence="3" id="KW-0479">Metal-binding</keyword>
<organism evidence="14 15">
    <name type="scientific">Arabidopsis thaliana x Arabidopsis arenosa</name>
    <dbReference type="NCBI Taxonomy" id="1240361"/>
    <lineage>
        <taxon>Eukaryota</taxon>
        <taxon>Viridiplantae</taxon>
        <taxon>Streptophyta</taxon>
        <taxon>Embryophyta</taxon>
        <taxon>Tracheophyta</taxon>
        <taxon>Spermatophyta</taxon>
        <taxon>Magnoliopsida</taxon>
        <taxon>eudicotyledons</taxon>
        <taxon>Gunneridae</taxon>
        <taxon>Pentapetalae</taxon>
        <taxon>rosids</taxon>
        <taxon>malvids</taxon>
        <taxon>Brassicales</taxon>
        <taxon>Brassicaceae</taxon>
        <taxon>Camelineae</taxon>
        <taxon>Arabidopsis</taxon>
    </lineage>
</organism>
<dbReference type="Pfam" id="PF14244">
    <property type="entry name" value="Retrotran_gag_3"/>
    <property type="match status" value="1"/>
</dbReference>
<dbReference type="InterPro" id="IPR029472">
    <property type="entry name" value="Copia-like_N"/>
</dbReference>
<evidence type="ECO:0000256" key="5">
    <source>
        <dbReference type="ARBA" id="ARBA00023125"/>
    </source>
</evidence>
<dbReference type="InterPro" id="IPR057670">
    <property type="entry name" value="SH3_retrovirus"/>
</dbReference>
<dbReference type="CDD" id="cd09272">
    <property type="entry name" value="RNase_HI_RT_Ty1"/>
    <property type="match status" value="1"/>
</dbReference>
<dbReference type="InterPro" id="IPR005541">
    <property type="entry name" value="KNOX2"/>
</dbReference>
<dbReference type="SMART" id="SM01255">
    <property type="entry name" value="KNOX1"/>
    <property type="match status" value="1"/>
</dbReference>
<dbReference type="GO" id="GO:0000981">
    <property type="term" value="F:DNA-binding transcription factor activity, RNA polymerase II-specific"/>
    <property type="evidence" value="ECO:0007669"/>
    <property type="project" value="InterPro"/>
</dbReference>
<dbReference type="SMART" id="SM01256">
    <property type="entry name" value="KNOX2"/>
    <property type="match status" value="1"/>
</dbReference>
<feature type="compositionally biased region" description="Basic and acidic residues" evidence="10">
    <location>
        <begin position="1667"/>
        <end position="1677"/>
    </location>
</feature>
<dbReference type="InterPro" id="IPR039537">
    <property type="entry name" value="Retrotran_Ty1/copia-like"/>
</dbReference>
<dbReference type="GO" id="GO:0046872">
    <property type="term" value="F:metal ion binding"/>
    <property type="evidence" value="ECO:0007669"/>
    <property type="project" value="UniProtKB-KW"/>
</dbReference>
<evidence type="ECO:0000259" key="12">
    <source>
        <dbReference type="PROSITE" id="PS50994"/>
    </source>
</evidence>
<dbReference type="InterPro" id="IPR001584">
    <property type="entry name" value="Integrase_cat-core"/>
</dbReference>
<feature type="compositionally biased region" description="Gly residues" evidence="10">
    <location>
        <begin position="319"/>
        <end position="335"/>
    </location>
</feature>
<evidence type="ECO:0000256" key="6">
    <source>
        <dbReference type="ARBA" id="ARBA00023155"/>
    </source>
</evidence>
<evidence type="ECO:0000256" key="3">
    <source>
        <dbReference type="ARBA" id="ARBA00022723"/>
    </source>
</evidence>
<dbReference type="Pfam" id="PF03790">
    <property type="entry name" value="KNOX1"/>
    <property type="match status" value="1"/>
</dbReference>
<sequence length="1787" mass="199827">MATDDGAIVAKPVESSQITPYTLFSSDNPGAKISSVMLTGDNYAEWATEMLNALKAKRKIGFVDGTINKPAQDGAEKESWTSVNSMVIGWLRTSITPRVRSTVSFIDDATELWENLKSRFSLGNKVRIHQIVSQLASCRQEGQPVIDYYGRLVNLWDELQRYRQLPACTCGAAVKIAKDREDEKVHQFVMGLDESRFGNVICQIVDADPMPDLAQAYSKVIREEQRLTAKKREQQHETVGFVARRDSQLPESPSLFVGNEGGEASGFATRSGGSNFSGSNKNRDRNLLCSNCGRSGHDKEFCWEIIGYPEWWSDRNKGGHGSTRGGRSSGFGGRGSNSAGRGRGYATVAHATSPHASAYPNFTSDQWKAISKMALEKTGNNSDKLSGKLSSGKINEEIILDTGASHHMTGNLELLVDVESTPSCSVGFADGSKTVSKSIGVFHVSDRITLSNVLYVPDLNCSLISVSKLLKQTGCVAMFTDTLCVLQDRFSKNLIGAGKERDGVYFFTDEAAVRVHRVEAQIDSALWHRRLGHPAFSVISSLPISMSVLNSATPSPCDVYFRAKQTREVFIDSSNKAKDCFSLIHVDVWGPYRVSASCGAVYFLTIVDDFSRAVWIHLLLEKSEVRLVLQNFCAYAEKQFDKPVRMVRSDNGTEFMCLSSYFKSKGIIHQTSCVDTPQQNGRVERKHRHILNVARSLLFQSSLPVSFWGEAVLTAAYLINRTPSQVLKGKTPYELLYSEQPLYNHLRVFGSSCYVHRRSRDKDKFGERSRHCIFVGYPFGKKGWRVYDLETEEFLVSRDIVFQEDVFPFAIKNSETMTSCESRFVDNVDEDWILDIVPTNGERGSNEPITTLPSDLSPSEPVIVNNESGHVVTDPSSTENTTTSTFEDSPKEASTSSPTPASPVVDSNIDTAVVEEELGQGKRSKFPSVKLKDYYTYNTRCVKDTHHAPTDFNIDSSSTAQGTHTPYPLTNYISDDMFSPAHKVFLAAVMDGVEPTSYKQAIQDQRWNNAMGSEIGAMEENHTWSIVDLPPGKEAIDNKWVYKIKYNADGSLERYKARLVACGNRQVEGEDYNETFAPVVKMTTVRGLLRIVAGKGWEAHQMDVHNAFLHGDLDEEVYMKLPVGFRHTAPNKVCRLHKSLYGLKQAPRCWFAKLSTALKKFGFVQSYADYSLFAYSRGEVEIRVLIYVDDLLVCGNHSRMIQSFKDYLGRCFHMKDLGKAKYFLGIEIARSDEGIYLSQRKYVLDIISEAGLLGSRPANTPIEQNHNLSLSKSDFLPKPEFMQTPRVDHLEAAYRVVRYLKGSPGQGILLSSDVDLSLTAYCDSDYNTCPLSRRSLSGYVTFLGGSPISWKTKKQDTVSHSSAEAEYRAMRHTLCEVQWLRQLLTDLGSPQVTSTRLFCDSQAAIHISSNPVFHERTKHVESDCHKVRDAVQDGMLTMVHKTIQEDDLEDGGVRTGDLILMDGMYNFHSAGDYSDKSVLMMSPESLMFPSDYQALLCSSAGENHVSDVFGSDELLSAAASALSSEAASIAPEIRRNDDNVSLSVIKTKIACHPSYPRLLQAYIDCQKVGAPPEIACLLEEIQRESDVYKQEVVPSYCFGADPELDEFMETYCDILVKYKSDLARPFDEATCFLNKIEMQLRNLCTGVESARGVSEDGAISSDEELSGGDHELAEDGKQRCEDRDLKDRLLRKFGSRISSLKLEFSKKKKKGKLPREARQALLDWWNLHYKWPYPTEGDKIALADATGLDQKQINNWFINQRKRHWKPSENMPFAMMDDSSGSFFTEE</sequence>
<evidence type="ECO:0000256" key="4">
    <source>
        <dbReference type="ARBA" id="ARBA00022801"/>
    </source>
</evidence>
<dbReference type="InterPro" id="IPR001356">
    <property type="entry name" value="HD"/>
</dbReference>
<feature type="compositionally biased region" description="Polar residues" evidence="10">
    <location>
        <begin position="847"/>
        <end position="857"/>
    </location>
</feature>
<evidence type="ECO:0000256" key="7">
    <source>
        <dbReference type="ARBA" id="ARBA00023242"/>
    </source>
</evidence>